<dbReference type="AlphaFoldDB" id="A0A8H7DLE7"/>
<dbReference type="PANTHER" id="PTHR47938">
    <property type="entry name" value="RESPIRATORY COMPLEX I CHAPERONE (CIA84), PUTATIVE (AFU_ORTHOLOGUE AFUA_2G06020)-RELATED"/>
    <property type="match status" value="1"/>
</dbReference>
<evidence type="ECO:0000256" key="1">
    <source>
        <dbReference type="SAM" id="SignalP"/>
    </source>
</evidence>
<accession>A0A8H7DLE7</accession>
<dbReference type="GO" id="GO:0003729">
    <property type="term" value="F:mRNA binding"/>
    <property type="evidence" value="ECO:0007669"/>
    <property type="project" value="TreeGrafter"/>
</dbReference>
<feature type="signal peptide" evidence="1">
    <location>
        <begin position="1"/>
        <end position="19"/>
    </location>
</feature>
<dbReference type="PANTHER" id="PTHR47938:SF35">
    <property type="entry name" value="PENTATRICOPEPTIDE REPEAT-CONTAINING PROTEIN 4, MITOCHONDRIAL-RELATED"/>
    <property type="match status" value="1"/>
</dbReference>
<dbReference type="GO" id="GO:0005739">
    <property type="term" value="C:mitochondrion"/>
    <property type="evidence" value="ECO:0007669"/>
    <property type="project" value="TreeGrafter"/>
</dbReference>
<keyword evidence="3" id="KW-1185">Reference proteome</keyword>
<dbReference type="GeneID" id="59381201"/>
<reference evidence="2" key="1">
    <citation type="submission" date="2019-07" db="EMBL/GenBank/DDBJ databases">
        <authorList>
            <person name="Palmer J.M."/>
        </authorList>
    </citation>
    <scope>NUCLEOTIDE SEQUENCE</scope>
    <source>
        <strain evidence="2">PC9</strain>
    </source>
</reference>
<gene>
    <name evidence="2" type="ORF">PC9H_011383</name>
</gene>
<dbReference type="VEuPathDB" id="FungiDB:PC9H_011383"/>
<dbReference type="Gene3D" id="1.25.40.10">
    <property type="entry name" value="Tetratricopeptide repeat domain"/>
    <property type="match status" value="1"/>
</dbReference>
<dbReference type="GO" id="GO:0140053">
    <property type="term" value="P:mitochondrial gene expression"/>
    <property type="evidence" value="ECO:0007669"/>
    <property type="project" value="TreeGrafter"/>
</dbReference>
<feature type="chain" id="PRO_5034126174" evidence="1">
    <location>
        <begin position="20"/>
        <end position="816"/>
    </location>
</feature>
<dbReference type="Proteomes" id="UP000623687">
    <property type="component" value="Unassembled WGS sequence"/>
</dbReference>
<dbReference type="EMBL" id="JACETU010000009">
    <property type="protein sequence ID" value="KAF7420865.1"/>
    <property type="molecule type" value="Genomic_DNA"/>
</dbReference>
<comment type="caution">
    <text evidence="2">The sequence shown here is derived from an EMBL/GenBank/DDBJ whole genome shotgun (WGS) entry which is preliminary data.</text>
</comment>
<evidence type="ECO:0000313" key="3">
    <source>
        <dbReference type="Proteomes" id="UP000623687"/>
    </source>
</evidence>
<name>A0A8H7DLE7_PLEOS</name>
<dbReference type="RefSeq" id="XP_036626723.1">
    <property type="nucleotide sequence ID" value="XM_036780868.1"/>
</dbReference>
<dbReference type="InterPro" id="IPR011990">
    <property type="entry name" value="TPR-like_helical_dom_sf"/>
</dbReference>
<proteinExistence type="predicted"/>
<evidence type="ECO:0000313" key="2">
    <source>
        <dbReference type="EMBL" id="KAF7420865.1"/>
    </source>
</evidence>
<protein>
    <submittedName>
        <fullName evidence="2">Uncharacterized protein</fullName>
    </submittedName>
</protein>
<organism evidence="2 3">
    <name type="scientific">Pleurotus ostreatus</name>
    <name type="common">Oyster mushroom</name>
    <name type="synonym">White-rot fungus</name>
    <dbReference type="NCBI Taxonomy" id="5322"/>
    <lineage>
        <taxon>Eukaryota</taxon>
        <taxon>Fungi</taxon>
        <taxon>Dikarya</taxon>
        <taxon>Basidiomycota</taxon>
        <taxon>Agaricomycotina</taxon>
        <taxon>Agaricomycetes</taxon>
        <taxon>Agaricomycetidae</taxon>
        <taxon>Agaricales</taxon>
        <taxon>Pleurotineae</taxon>
        <taxon>Pleurotaceae</taxon>
        <taxon>Pleurotus</taxon>
    </lineage>
</organism>
<dbReference type="OrthoDB" id="5588846at2759"/>
<sequence>MSRILPVALLDIAVTQCLGRAGAHSVRNPANIRMMHQAALATVPDTLPPSMSHPQAFGRLKTRKVRRGTLAVRTALSSTELQKRVQALEVAGAIEQSSVDAQSYSEEQLVSIYEDLLSIPMEETPTPQLTSREQDLGAVNAVDLRLLESEPTHNHTSLLTVLQPVSLPDKQTKYGPSPEPYKRVLWRIECLLQRLEAAQARAGTHAPAVSLGVVTAAEGEALVRVSVDAEDFEAAEYSLSLMKRLGVSTPEPVLNCVLEAYARKGLVFETEQFLTNVLAAPPTETQRHLHVKAHLRAVAAPDTIPESALSVLHHYESQHAPAPMNTYTMLITNLFSKHSVLARAQAWDIFTHMRYVAHPNPDAFLYTMMIRACASPFASYRAEAERALDLWTEMTVDKGLPPTVGAYNAVILACARSGELSYINEAFRLAKQMLDAHRDAHGNSQFRPNSKTFCALLEGAKRVGDLNRARWILAEMVRVGEPDEGGRTSVQITEEAMMHLLHTYTAYTPPFHRGIAVLKQGDSDTDGPSSASTIVPLSETSVPEICPESNQASFTHLPPQSRAEVIAEVQSLFSRIQPLAPRRTPASKYDDAFANVTVSTRLVNSYISVFYRHSSLQTSRDLFNQLFEQMGVKRNARSYTEALTKCVMSKQGADKDAALDFATSIWDRWLALEHDMREEANRSGKVFDGRIVEKARTLMIRILTLHGKIDEALDHVRSFVQDFPPPAIRTPRPWTTIRGTRTVLFAPRPLVRATTPVEIPDDTVPPLLTFGDVDVLHHRLVAMGRGKDIGYLKWVVKSYEGALRMRREKAMKKDGN</sequence>
<keyword evidence="1" id="KW-0732">Signal</keyword>